<sequence length="120" mass="13175">MIPLEQVRRRFCPEERKAKPGKEDGVGGEGGINSGGIDSDSHPGVLRHSHSNIDQEVGFDCVTRYSMRSSVYCFPLRGALLSTHHTTDQNSSRQPLCYCAVSQRNEKGLCGQLIAVVMLV</sequence>
<accession>A0A8T2P6B1</accession>
<name>A0A8T2P6B1_9TELE</name>
<evidence type="ECO:0000313" key="3">
    <source>
        <dbReference type="Proteomes" id="UP000824540"/>
    </source>
</evidence>
<reference evidence="2" key="1">
    <citation type="thesis" date="2021" institute="BYU ScholarsArchive" country="Provo, UT, USA">
        <title>Applications of and Algorithms for Genome Assembly and Genomic Analyses with an Emphasis on Marine Teleosts.</title>
        <authorList>
            <person name="Pickett B.D."/>
        </authorList>
    </citation>
    <scope>NUCLEOTIDE SEQUENCE</scope>
    <source>
        <strain evidence="2">HI-2016</strain>
    </source>
</reference>
<organism evidence="2 3">
    <name type="scientific">Albula glossodonta</name>
    <name type="common">roundjaw bonefish</name>
    <dbReference type="NCBI Taxonomy" id="121402"/>
    <lineage>
        <taxon>Eukaryota</taxon>
        <taxon>Metazoa</taxon>
        <taxon>Chordata</taxon>
        <taxon>Craniata</taxon>
        <taxon>Vertebrata</taxon>
        <taxon>Euteleostomi</taxon>
        <taxon>Actinopterygii</taxon>
        <taxon>Neopterygii</taxon>
        <taxon>Teleostei</taxon>
        <taxon>Albuliformes</taxon>
        <taxon>Albulidae</taxon>
        <taxon>Albula</taxon>
    </lineage>
</organism>
<keyword evidence="3" id="KW-1185">Reference proteome</keyword>
<dbReference type="AlphaFoldDB" id="A0A8T2P6B1"/>
<feature type="region of interest" description="Disordered" evidence="1">
    <location>
        <begin position="12"/>
        <end position="49"/>
    </location>
</feature>
<gene>
    <name evidence="2" type="ORF">JZ751_010866</name>
</gene>
<evidence type="ECO:0000313" key="2">
    <source>
        <dbReference type="EMBL" id="KAG9344197.1"/>
    </source>
</evidence>
<protein>
    <submittedName>
        <fullName evidence="2">Uncharacterized protein</fullName>
    </submittedName>
</protein>
<evidence type="ECO:0000256" key="1">
    <source>
        <dbReference type="SAM" id="MobiDB-lite"/>
    </source>
</evidence>
<dbReference type="EMBL" id="JAFBMS010000020">
    <property type="protein sequence ID" value="KAG9344197.1"/>
    <property type="molecule type" value="Genomic_DNA"/>
</dbReference>
<feature type="compositionally biased region" description="Basic and acidic residues" evidence="1">
    <location>
        <begin position="12"/>
        <end position="25"/>
    </location>
</feature>
<comment type="caution">
    <text evidence="2">The sequence shown here is derived from an EMBL/GenBank/DDBJ whole genome shotgun (WGS) entry which is preliminary data.</text>
</comment>
<proteinExistence type="predicted"/>
<dbReference type="Proteomes" id="UP000824540">
    <property type="component" value="Unassembled WGS sequence"/>
</dbReference>